<dbReference type="EMBL" id="FXTZ01000006">
    <property type="protein sequence ID" value="SMP21316.1"/>
    <property type="molecule type" value="Genomic_DNA"/>
</dbReference>
<proteinExistence type="predicted"/>
<accession>A0ABY1NXQ9</accession>
<sequence length="398" mass="47255">MEDFSIGDFVCFKNHPYFENNTFIKIASNASITPPVMIVGETLDKKEYDSLTGKPIEKQLRCYYYSHKDGKFNNNWFKQSELKRLVKKDSYLDLDRLESIEKYEIDYLKETYLHNLVCLKNVDFELNKKKVFFENSDGLRSNKEQNHLDFLPPVMTIIDIVKNKDEKRFSTKDSKFSEKDCSKYMFKCRWYNPQTISYSEDFLPSNILGLVVSHDQALTTIKNLKQKDVFYLYPFDKPLELEDSSVKLKNSLIKVNEIIFNHYYYNFEYFDLLFQKRIAKPIIKINSFIENTNTSKDCLSNEMVFGRSYPSYKRNYIHIDSNIFTNNEYFLINYTDKLKNSTKRIIKVIGIDTFTDTEGQDYTFVVANCLLREGRIRHFNIDKITKVVEIRNGTTFFE</sequence>
<evidence type="ECO:0000313" key="1">
    <source>
        <dbReference type="EMBL" id="SMP21316.1"/>
    </source>
</evidence>
<organism evidence="1 2">
    <name type="scientific">Chryseobacterium profundimaris</name>
    <dbReference type="NCBI Taxonomy" id="1387275"/>
    <lineage>
        <taxon>Bacteria</taxon>
        <taxon>Pseudomonadati</taxon>
        <taxon>Bacteroidota</taxon>
        <taxon>Flavobacteriia</taxon>
        <taxon>Flavobacteriales</taxon>
        <taxon>Weeksellaceae</taxon>
        <taxon>Chryseobacterium group</taxon>
        <taxon>Chryseobacterium</taxon>
    </lineage>
</organism>
<protein>
    <submittedName>
        <fullName evidence="1">Uncharacterized protein</fullName>
    </submittedName>
</protein>
<gene>
    <name evidence="1" type="ORF">SAMN06264346_10639</name>
</gene>
<dbReference type="RefSeq" id="WP_283422170.1">
    <property type="nucleotide sequence ID" value="NZ_FXTZ01000006.1"/>
</dbReference>
<reference evidence="1 2" key="1">
    <citation type="submission" date="2017-05" db="EMBL/GenBank/DDBJ databases">
        <authorList>
            <person name="Varghese N."/>
            <person name="Submissions S."/>
        </authorList>
    </citation>
    <scope>NUCLEOTIDE SEQUENCE [LARGE SCALE GENOMIC DNA]</scope>
    <source>
        <strain evidence="1 2">DSM 28214</strain>
    </source>
</reference>
<evidence type="ECO:0000313" key="2">
    <source>
        <dbReference type="Proteomes" id="UP001157960"/>
    </source>
</evidence>
<keyword evidence="2" id="KW-1185">Reference proteome</keyword>
<dbReference type="Proteomes" id="UP001157960">
    <property type="component" value="Unassembled WGS sequence"/>
</dbReference>
<name>A0ABY1NXQ9_9FLAO</name>
<comment type="caution">
    <text evidence="1">The sequence shown here is derived from an EMBL/GenBank/DDBJ whole genome shotgun (WGS) entry which is preliminary data.</text>
</comment>